<dbReference type="InterPro" id="IPR036691">
    <property type="entry name" value="Endo/exonu/phosph_ase_sf"/>
</dbReference>
<keyword evidence="10" id="KW-0227">DNA damage</keyword>
<dbReference type="InterPro" id="IPR004808">
    <property type="entry name" value="AP_endonuc_1"/>
</dbReference>
<sequence length="382" mass="43882">MPPKRGRPPKAKAAERNEEEGKSKKKRVNKKSENEIEIEEPVKKKQKLPESTNHDQDVNVNNSSTEKEKNQNSKEKNGAKKNEKVKAKITDKAPQANDKSQTSTNKAETNLDDIDYECHKENADGEKANFKICSWNVAGIRAVIKKKGIEYLVKEDADIIALQETKCNLKDIPNEAKLKGYHRYFVDSKKAGYCGLALYSKKEPIKVSNGLKNPEFDIEGRLITAEFDTFYLINVYVPNAGQKLKTLPKRLEWNQAFKKHVQELDKKKPVIICGDMNVAHHEIDLKNPKTNTKNAGFTKEERDDMTDFLESGFVDSFRLLYPDKTDAYTFWAYFNNARAKNVGWRLDYYLVSERMKNKICDIVNRDKVYGSDHCPVIFYGKL</sequence>
<dbReference type="GO" id="GO:0008311">
    <property type="term" value="F:double-stranded DNA 3'-5' DNA exonuclease activity"/>
    <property type="evidence" value="ECO:0007669"/>
    <property type="project" value="UniProtKB-EC"/>
</dbReference>
<organism evidence="13 14">
    <name type="scientific">Trichogramma kaykai</name>
    <dbReference type="NCBI Taxonomy" id="54128"/>
    <lineage>
        <taxon>Eukaryota</taxon>
        <taxon>Metazoa</taxon>
        <taxon>Ecdysozoa</taxon>
        <taxon>Arthropoda</taxon>
        <taxon>Hexapoda</taxon>
        <taxon>Insecta</taxon>
        <taxon>Pterygota</taxon>
        <taxon>Neoptera</taxon>
        <taxon>Endopterygota</taxon>
        <taxon>Hymenoptera</taxon>
        <taxon>Apocrita</taxon>
        <taxon>Proctotrupomorpha</taxon>
        <taxon>Chalcidoidea</taxon>
        <taxon>Trichogrammatidae</taxon>
        <taxon>Trichogramma</taxon>
    </lineage>
</organism>
<gene>
    <name evidence="13" type="ORF">TKK_018091</name>
</gene>
<keyword evidence="8" id="KW-0464">Manganese</keyword>
<dbReference type="PROSITE" id="PS00726">
    <property type="entry name" value="AP_NUCLEASE_F1_1"/>
    <property type="match status" value="1"/>
</dbReference>
<evidence type="ECO:0000256" key="11">
    <source>
        <dbReference type="SAM" id="MobiDB-lite"/>
    </source>
</evidence>
<feature type="active site" evidence="7">
    <location>
        <position position="236"/>
    </location>
</feature>
<evidence type="ECO:0000256" key="2">
    <source>
        <dbReference type="ARBA" id="ARBA00001936"/>
    </source>
</evidence>
<dbReference type="PROSITE" id="PS51435">
    <property type="entry name" value="AP_NUCLEASE_F1_4"/>
    <property type="match status" value="1"/>
</dbReference>
<dbReference type="CDD" id="cd09087">
    <property type="entry name" value="Ape1-like_AP-endo"/>
    <property type="match status" value="1"/>
</dbReference>
<dbReference type="InterPro" id="IPR020847">
    <property type="entry name" value="AP_endonuclease_F1_BS"/>
</dbReference>
<feature type="compositionally biased region" description="Basic residues" evidence="11">
    <location>
        <begin position="1"/>
        <end position="10"/>
    </location>
</feature>
<keyword evidence="10" id="KW-0234">DNA repair</keyword>
<evidence type="ECO:0000256" key="4">
    <source>
        <dbReference type="ARBA" id="ARBA00022723"/>
    </source>
</evidence>
<feature type="binding site" evidence="8">
    <location>
        <position position="136"/>
    </location>
    <ligand>
        <name>Mg(2+)</name>
        <dbReference type="ChEBI" id="CHEBI:18420"/>
        <label>1</label>
    </ligand>
</feature>
<comment type="caution">
    <text evidence="13">The sequence shown here is derived from an EMBL/GenBank/DDBJ whole genome shotgun (WGS) entry which is preliminary data.</text>
</comment>
<evidence type="ECO:0000259" key="12">
    <source>
        <dbReference type="Pfam" id="PF03372"/>
    </source>
</evidence>
<comment type="cofactor">
    <cofactor evidence="2">
        <name>Mn(2+)</name>
        <dbReference type="ChEBI" id="CHEBI:29035"/>
    </cofactor>
</comment>
<evidence type="ECO:0000256" key="7">
    <source>
        <dbReference type="PIRSR" id="PIRSR604808-1"/>
    </source>
</evidence>
<feature type="compositionally biased region" description="Basic and acidic residues" evidence="11">
    <location>
        <begin position="65"/>
        <end position="91"/>
    </location>
</feature>
<feature type="active site" description="Proton donor/acceptor" evidence="7">
    <location>
        <position position="275"/>
    </location>
</feature>
<comment type="similarity">
    <text evidence="3 10">Belongs to the DNA repair enzymes AP/ExoA family.</text>
</comment>
<feature type="binding site" evidence="8">
    <location>
        <position position="275"/>
    </location>
    <ligand>
        <name>Mg(2+)</name>
        <dbReference type="ChEBI" id="CHEBI:18420"/>
        <label>1</label>
    </ligand>
</feature>
<comment type="catalytic activity">
    <reaction evidence="1">
        <text>Exonucleolytic cleavage in the 3'- to 5'-direction to yield nucleoside 5'-phosphates.</text>
        <dbReference type="EC" id="3.1.11.2"/>
    </reaction>
</comment>
<feature type="binding site" evidence="8">
    <location>
        <position position="277"/>
    </location>
    <ligand>
        <name>Mg(2+)</name>
        <dbReference type="ChEBI" id="CHEBI:18420"/>
        <label>1</label>
    </ligand>
</feature>
<keyword evidence="6 8" id="KW-0460">Magnesium</keyword>
<feature type="domain" description="Endonuclease/exonuclease/phosphatase" evidence="12">
    <location>
        <begin position="133"/>
        <end position="373"/>
    </location>
</feature>
<dbReference type="Pfam" id="PF03372">
    <property type="entry name" value="Exo_endo_phos"/>
    <property type="match status" value="1"/>
</dbReference>
<keyword evidence="4 8" id="KW-0479">Metal-binding</keyword>
<feature type="binding site" evidence="8">
    <location>
        <position position="164"/>
    </location>
    <ligand>
        <name>Mg(2+)</name>
        <dbReference type="ChEBI" id="CHEBI:18420"/>
        <label>1</label>
    </ligand>
</feature>
<feature type="binding site" evidence="8">
    <location>
        <position position="373"/>
    </location>
    <ligand>
        <name>Mg(2+)</name>
        <dbReference type="ChEBI" id="CHEBI:18420"/>
        <label>1</label>
    </ligand>
</feature>
<feature type="binding site" evidence="8">
    <location>
        <position position="372"/>
    </location>
    <ligand>
        <name>Mg(2+)</name>
        <dbReference type="ChEBI" id="CHEBI:18420"/>
        <label>1</label>
    </ligand>
</feature>
<feature type="site" description="Interaction with DNA substrate" evidence="9">
    <location>
        <position position="373"/>
    </location>
</feature>
<comment type="cofactor">
    <cofactor evidence="8 10">
        <name>Mg(2+)</name>
        <dbReference type="ChEBI" id="CHEBI:18420"/>
    </cofactor>
    <cofactor evidence="8 10">
        <name>Mn(2+)</name>
        <dbReference type="ChEBI" id="CHEBI:29035"/>
    </cofactor>
    <text evidence="8 10">Probably binds two magnesium or manganese ions per subunit.</text>
</comment>
<dbReference type="NCBIfam" id="TIGR00195">
    <property type="entry name" value="exoDNase_III"/>
    <property type="match status" value="1"/>
</dbReference>
<dbReference type="SUPFAM" id="SSF56219">
    <property type="entry name" value="DNase I-like"/>
    <property type="match status" value="1"/>
</dbReference>
<dbReference type="AlphaFoldDB" id="A0ABD2W0L6"/>
<dbReference type="PANTHER" id="PTHR22748">
    <property type="entry name" value="AP ENDONUCLEASE"/>
    <property type="match status" value="1"/>
</dbReference>
<dbReference type="PANTHER" id="PTHR22748:SF6">
    <property type="entry name" value="DNA-(APURINIC OR APYRIMIDINIC SITE) ENDONUCLEASE"/>
    <property type="match status" value="1"/>
</dbReference>
<dbReference type="EMBL" id="JBJJXI010000146">
    <property type="protein sequence ID" value="KAL3386600.1"/>
    <property type="molecule type" value="Genomic_DNA"/>
</dbReference>
<feature type="site" description="Transition state stabilizer" evidence="9">
    <location>
        <position position="277"/>
    </location>
</feature>
<protein>
    <recommendedName>
        <fullName evidence="10">DNA-(apurinic or apyrimidinic site) endonuclease</fullName>
        <ecNumber evidence="10">3.1.-.-</ecNumber>
    </recommendedName>
</protein>
<evidence type="ECO:0000256" key="8">
    <source>
        <dbReference type="PIRSR" id="PIRSR604808-2"/>
    </source>
</evidence>
<dbReference type="NCBIfam" id="TIGR00633">
    <property type="entry name" value="xth"/>
    <property type="match status" value="1"/>
</dbReference>
<dbReference type="Gene3D" id="3.60.10.10">
    <property type="entry name" value="Endonuclease/exonuclease/phosphatase"/>
    <property type="match status" value="1"/>
</dbReference>
<evidence type="ECO:0000256" key="6">
    <source>
        <dbReference type="ARBA" id="ARBA00022842"/>
    </source>
</evidence>
<accession>A0ABD2W0L6</accession>
<dbReference type="GO" id="GO:0006281">
    <property type="term" value="P:DNA repair"/>
    <property type="evidence" value="ECO:0007669"/>
    <property type="project" value="UniProtKB-KW"/>
</dbReference>
<name>A0ABD2W0L6_9HYME</name>
<keyword evidence="14" id="KW-1185">Reference proteome</keyword>
<feature type="compositionally biased region" description="Basic and acidic residues" evidence="11">
    <location>
        <begin position="12"/>
        <end position="22"/>
    </location>
</feature>
<feature type="site" description="Important for catalytic activity" evidence="9">
    <location>
        <position position="347"/>
    </location>
</feature>
<feature type="region of interest" description="Disordered" evidence="11">
    <location>
        <begin position="1"/>
        <end position="108"/>
    </location>
</feature>
<dbReference type="Proteomes" id="UP001627154">
    <property type="component" value="Unassembled WGS sequence"/>
</dbReference>
<evidence type="ECO:0000313" key="13">
    <source>
        <dbReference type="EMBL" id="KAL3386600.1"/>
    </source>
</evidence>
<dbReference type="GO" id="GO:0046872">
    <property type="term" value="F:metal ion binding"/>
    <property type="evidence" value="ECO:0007669"/>
    <property type="project" value="UniProtKB-KW"/>
</dbReference>
<proteinExistence type="inferred from homology"/>
<dbReference type="PROSITE" id="PS00728">
    <property type="entry name" value="AP_NUCLEASE_F1_3"/>
    <property type="match status" value="1"/>
</dbReference>
<dbReference type="InterPro" id="IPR020848">
    <property type="entry name" value="AP_endonuclease_F1_CS"/>
</dbReference>
<evidence type="ECO:0000256" key="3">
    <source>
        <dbReference type="ARBA" id="ARBA00007092"/>
    </source>
</evidence>
<evidence type="ECO:0000256" key="1">
    <source>
        <dbReference type="ARBA" id="ARBA00000493"/>
    </source>
</evidence>
<keyword evidence="5" id="KW-0378">Hydrolase</keyword>
<dbReference type="InterPro" id="IPR005135">
    <property type="entry name" value="Endo/exonuclease/phosphatase"/>
</dbReference>
<evidence type="ECO:0000313" key="14">
    <source>
        <dbReference type="Proteomes" id="UP001627154"/>
    </source>
</evidence>
<dbReference type="EC" id="3.1.-.-" evidence="10"/>
<feature type="active site" description="Proton acceptor" evidence="7">
    <location>
        <position position="373"/>
    </location>
</feature>
<reference evidence="13 14" key="1">
    <citation type="journal article" date="2024" name="bioRxiv">
        <title>A reference genome for Trichogramma kaykai: A tiny desert-dwelling parasitoid wasp with competing sex-ratio distorters.</title>
        <authorList>
            <person name="Culotta J."/>
            <person name="Lindsey A.R."/>
        </authorList>
    </citation>
    <scope>NUCLEOTIDE SEQUENCE [LARGE SCALE GENOMIC DNA]</scope>
    <source>
        <strain evidence="13 14">KSX58</strain>
    </source>
</reference>
<feature type="compositionally biased region" description="Polar residues" evidence="11">
    <location>
        <begin position="97"/>
        <end position="108"/>
    </location>
</feature>
<evidence type="ECO:0000256" key="9">
    <source>
        <dbReference type="PIRSR" id="PIRSR604808-3"/>
    </source>
</evidence>
<evidence type="ECO:0000256" key="5">
    <source>
        <dbReference type="ARBA" id="ARBA00022801"/>
    </source>
</evidence>
<evidence type="ECO:0000256" key="10">
    <source>
        <dbReference type="RuleBase" id="RU362131"/>
    </source>
</evidence>